<dbReference type="CDD" id="cd03801">
    <property type="entry name" value="GT4_PimA-like"/>
    <property type="match status" value="1"/>
</dbReference>
<dbReference type="PANTHER" id="PTHR12526:SF630">
    <property type="entry name" value="GLYCOSYLTRANSFERASE"/>
    <property type="match status" value="1"/>
</dbReference>
<dbReference type="PANTHER" id="PTHR12526">
    <property type="entry name" value="GLYCOSYLTRANSFERASE"/>
    <property type="match status" value="1"/>
</dbReference>
<accession>A0A6J6JZU6</accession>
<protein>
    <submittedName>
        <fullName evidence="2">Unannotated protein</fullName>
    </submittedName>
</protein>
<dbReference type="AlphaFoldDB" id="A0A6J6JZU6"/>
<gene>
    <name evidence="1" type="ORF">UFOPK1684_01388</name>
    <name evidence="2" type="ORF">UFOPK2158_00727</name>
</gene>
<evidence type="ECO:0000313" key="1">
    <source>
        <dbReference type="EMBL" id="CAB4580799.1"/>
    </source>
</evidence>
<evidence type="ECO:0000313" key="2">
    <source>
        <dbReference type="EMBL" id="CAB4642562.1"/>
    </source>
</evidence>
<reference evidence="2" key="1">
    <citation type="submission" date="2020-05" db="EMBL/GenBank/DDBJ databases">
        <authorList>
            <person name="Chiriac C."/>
            <person name="Salcher M."/>
            <person name="Ghai R."/>
            <person name="Kavagutti S V."/>
        </authorList>
    </citation>
    <scope>NUCLEOTIDE SEQUENCE</scope>
</reference>
<sequence length="432" mass="47428">MNRATRRSQTIVFSRLGTGGGAEGTLTDWAKAVLQNGHDCDVLIGKSTVWQRIRLGREIRRFVGRTAGQLAVGSLCRSLDLWVSPSVALGDFFFEARHRLTALRFVLDPRRFRARKILQRAETVLVGNVLTPRGLKELRVACKSASLVLHHNGSPTGFSEDWLRRASDRVGSRLGDQQTYFEVFSWVVFQSATHREAFDEMYPGTRQDTALVWPSADEPKVAGYAATSSPFHSGTFNLVAVGKFQAAKNQLQTLKAFLAISQKYPSTHLTLVGGSISDRRYLSECVDFITRNDLSNRVSLVGFRVDATRYLAHADLGVHLAVGDGVSRAVREAAFLKKPMIIASDPGNRSFLGPEAAVVVDPSNVDQVAEAFSVMVDSAERRNQVATAAYRAYSSKASWPLFASNVQTFFETVDSGAAVLRQAPSSANVRRG</sequence>
<organism evidence="2">
    <name type="scientific">freshwater metagenome</name>
    <dbReference type="NCBI Taxonomy" id="449393"/>
    <lineage>
        <taxon>unclassified sequences</taxon>
        <taxon>metagenomes</taxon>
        <taxon>ecological metagenomes</taxon>
    </lineage>
</organism>
<dbReference type="Pfam" id="PF13692">
    <property type="entry name" value="Glyco_trans_1_4"/>
    <property type="match status" value="1"/>
</dbReference>
<dbReference type="EMBL" id="CAEZTM010000094">
    <property type="protein sequence ID" value="CAB4580799.1"/>
    <property type="molecule type" value="Genomic_DNA"/>
</dbReference>
<dbReference type="Gene3D" id="3.40.50.2000">
    <property type="entry name" value="Glycogen Phosphorylase B"/>
    <property type="match status" value="1"/>
</dbReference>
<name>A0A6J6JZU6_9ZZZZ</name>
<dbReference type="EMBL" id="CAEZVY010000064">
    <property type="protein sequence ID" value="CAB4642562.1"/>
    <property type="molecule type" value="Genomic_DNA"/>
</dbReference>
<proteinExistence type="predicted"/>
<dbReference type="SUPFAM" id="SSF53756">
    <property type="entry name" value="UDP-Glycosyltransferase/glycogen phosphorylase"/>
    <property type="match status" value="1"/>
</dbReference>